<dbReference type="Proteomes" id="UP001269081">
    <property type="component" value="Unassembled WGS sequence"/>
</dbReference>
<dbReference type="Gene3D" id="1.20.120.1630">
    <property type="match status" value="1"/>
</dbReference>
<gene>
    <name evidence="6" type="ORF">J2W48_001301</name>
</gene>
<evidence type="ECO:0000256" key="5">
    <source>
        <dbReference type="SAM" id="Phobius"/>
    </source>
</evidence>
<evidence type="ECO:0000313" key="7">
    <source>
        <dbReference type="Proteomes" id="UP001269081"/>
    </source>
</evidence>
<dbReference type="PANTHER" id="PTHR12714">
    <property type="entry name" value="PROTEIN-S ISOPRENYLCYSTEINE O-METHYLTRANSFERASE"/>
    <property type="match status" value="1"/>
</dbReference>
<comment type="caution">
    <text evidence="6">The sequence shown here is derived from an EMBL/GenBank/DDBJ whole genome shotgun (WGS) entry which is preliminary data.</text>
</comment>
<keyword evidence="3 5" id="KW-1133">Transmembrane helix</keyword>
<organism evidence="6 7">
    <name type="scientific">Flavobacterium piscis</name>
    <dbReference type="NCBI Taxonomy" id="1114874"/>
    <lineage>
        <taxon>Bacteria</taxon>
        <taxon>Pseudomonadati</taxon>
        <taxon>Bacteroidota</taxon>
        <taxon>Flavobacteriia</taxon>
        <taxon>Flavobacteriales</taxon>
        <taxon>Flavobacteriaceae</taxon>
        <taxon>Flavobacterium</taxon>
    </lineage>
</organism>
<dbReference type="RefSeq" id="WP_310279558.1">
    <property type="nucleotide sequence ID" value="NZ_JAVDWQ010000003.1"/>
</dbReference>
<feature type="transmembrane region" description="Helical" evidence="5">
    <location>
        <begin position="6"/>
        <end position="26"/>
    </location>
</feature>
<evidence type="ECO:0000256" key="4">
    <source>
        <dbReference type="ARBA" id="ARBA00023136"/>
    </source>
</evidence>
<sequence length="208" mass="25174">MIIFTFVFGYLSLLIELIFFHVPSVANTQNFFKKNNNYGVDESEYIAKIYEWPMWKKIMILAVPFLFINIYFLLPFLYFFPNLHGSKWLIFETNNWLIITGTLCVFIGRLITFGSMLYMRKENKQIENSFKLHVRGIFNYSRNPGLDGMFLFFTGFGILFPSFLIWGGLILYFFYMRFRVKIEEEFLKKLFKEEYLEYITRTKRFLLF</sequence>
<feature type="transmembrane region" description="Helical" evidence="5">
    <location>
        <begin position="96"/>
        <end position="119"/>
    </location>
</feature>
<dbReference type="InterPro" id="IPR007318">
    <property type="entry name" value="Phopholipid_MeTrfase"/>
</dbReference>
<dbReference type="EMBL" id="JAVDWQ010000003">
    <property type="protein sequence ID" value="MDR7209368.1"/>
    <property type="molecule type" value="Genomic_DNA"/>
</dbReference>
<evidence type="ECO:0000256" key="1">
    <source>
        <dbReference type="ARBA" id="ARBA00004127"/>
    </source>
</evidence>
<keyword evidence="2 5" id="KW-0812">Transmembrane</keyword>
<feature type="transmembrane region" description="Helical" evidence="5">
    <location>
        <begin position="150"/>
        <end position="175"/>
    </location>
</feature>
<comment type="subcellular location">
    <subcellularLocation>
        <location evidence="1">Endomembrane system</location>
        <topology evidence="1">Multi-pass membrane protein</topology>
    </subcellularLocation>
</comment>
<evidence type="ECO:0000256" key="2">
    <source>
        <dbReference type="ARBA" id="ARBA00022692"/>
    </source>
</evidence>
<dbReference type="PANTHER" id="PTHR12714:SF9">
    <property type="entry name" value="PROTEIN-S-ISOPRENYLCYSTEINE O-METHYLTRANSFERASE"/>
    <property type="match status" value="1"/>
</dbReference>
<feature type="transmembrane region" description="Helical" evidence="5">
    <location>
        <begin position="58"/>
        <end position="80"/>
    </location>
</feature>
<evidence type="ECO:0000313" key="6">
    <source>
        <dbReference type="EMBL" id="MDR7209368.1"/>
    </source>
</evidence>
<keyword evidence="7" id="KW-1185">Reference proteome</keyword>
<name>A0ABU1Y5C1_9FLAO</name>
<accession>A0ABU1Y5C1</accession>
<evidence type="ECO:0000256" key="3">
    <source>
        <dbReference type="ARBA" id="ARBA00022989"/>
    </source>
</evidence>
<dbReference type="Pfam" id="PF04191">
    <property type="entry name" value="PEMT"/>
    <property type="match status" value="1"/>
</dbReference>
<reference evidence="6 7" key="1">
    <citation type="submission" date="2023-07" db="EMBL/GenBank/DDBJ databases">
        <title>Sorghum-associated microbial communities from plants grown in Nebraska, USA.</title>
        <authorList>
            <person name="Schachtman D."/>
        </authorList>
    </citation>
    <scope>NUCLEOTIDE SEQUENCE [LARGE SCALE GENOMIC DNA]</scope>
    <source>
        <strain evidence="6 7">4129</strain>
    </source>
</reference>
<proteinExistence type="predicted"/>
<keyword evidence="4 5" id="KW-0472">Membrane</keyword>
<protein>
    <submittedName>
        <fullName evidence="6">Protein-S-isoprenylcysteine O-methyltransferase Ste14</fullName>
    </submittedName>
</protein>